<dbReference type="InterPro" id="IPR017926">
    <property type="entry name" value="GATASE"/>
</dbReference>
<evidence type="ECO:0000256" key="13">
    <source>
        <dbReference type="ARBA" id="ARBA00049285"/>
    </source>
</evidence>
<comment type="similarity">
    <text evidence="2">Belongs to the CarA family.</text>
</comment>
<evidence type="ECO:0000313" key="15">
    <source>
        <dbReference type="EMBL" id="OZJ03963.1"/>
    </source>
</evidence>
<keyword evidence="6" id="KW-0547">Nucleotide-binding</keyword>
<dbReference type="GO" id="GO:0006541">
    <property type="term" value="P:glutamine metabolic process"/>
    <property type="evidence" value="ECO:0007669"/>
    <property type="project" value="InterPro"/>
</dbReference>
<dbReference type="PANTHER" id="PTHR43418:SF7">
    <property type="entry name" value="CARBAMOYL-PHOSPHATE SYNTHASE SMALL CHAIN"/>
    <property type="match status" value="1"/>
</dbReference>
<name>A0A261Y045_9FUNG</name>
<evidence type="ECO:0000313" key="16">
    <source>
        <dbReference type="Proteomes" id="UP000242875"/>
    </source>
</evidence>
<dbReference type="NCBIfam" id="TIGR01368">
    <property type="entry name" value="CPSaseIIsmall"/>
    <property type="match status" value="1"/>
</dbReference>
<keyword evidence="4" id="KW-0436">Ligase</keyword>
<dbReference type="GO" id="GO:0004088">
    <property type="term" value="F:carbamoyl-phosphate synthase (glutamine-hydrolyzing) activity"/>
    <property type="evidence" value="ECO:0007669"/>
    <property type="project" value="UniProtKB-EC"/>
</dbReference>
<evidence type="ECO:0000256" key="2">
    <source>
        <dbReference type="ARBA" id="ARBA00007800"/>
    </source>
</evidence>
<feature type="domain" description="Carbamoyl-phosphate synthase small subunit N-terminal" evidence="14">
    <location>
        <begin position="73"/>
        <end position="212"/>
    </location>
</feature>
<dbReference type="OrthoDB" id="434at2759"/>
<dbReference type="Proteomes" id="UP000242875">
    <property type="component" value="Unassembled WGS sequence"/>
</dbReference>
<evidence type="ECO:0000256" key="9">
    <source>
        <dbReference type="ARBA" id="ARBA00044031"/>
    </source>
</evidence>
<dbReference type="GO" id="GO:0006526">
    <property type="term" value="P:L-arginine biosynthetic process"/>
    <property type="evidence" value="ECO:0007669"/>
    <property type="project" value="UniProtKB-ARBA"/>
</dbReference>
<sequence>MSSIRLAASASLARNALSAASRHAAHTSRTAFTLTAVRGLAMVKDSTFVAGKPVTTKTQNEQGGTFQWAQELQPAVLKLKSGEVFHGSSFGAQNSTFGEAVFTTSLVGYPESMTDPSYRGQILVFTQPLIGNYGVPGNVKDEFGLSKYFESDRIQVAGIVVNDYATRYSHWTAVESLGQWCQRYNVPAISGVDTRAIVHLLRSQGSTLSKLSVGDDAVSVKAGHNASEEYPDPLARNLVAEVSTKVPYTITNPIADVNIAIIDCGVKVNILRCLVERGANVTVFPWNYDVNKVANQFDGLFISNGPGSPSTCTETVEHLKSAIATFNKPIFGICMGNLLLGMAAGLDVYKLPFGNRGHNQPAINVLNGRCAITSQNHGYALNDTNMPTDWAKFYVNANDGSNEGVRHLHKPIFSVQFHPEAKGGPQDTEYLFEEFLGRVRAQKGLTPDINVSAAEPVAATTAVAAYA</sequence>
<dbReference type="SUPFAM" id="SSF52021">
    <property type="entry name" value="Carbamoyl phosphate synthetase, small subunit N-terminal domain"/>
    <property type="match status" value="1"/>
</dbReference>
<dbReference type="EMBL" id="MVBO01000060">
    <property type="protein sequence ID" value="OZJ03963.1"/>
    <property type="molecule type" value="Genomic_DNA"/>
</dbReference>
<evidence type="ECO:0000256" key="11">
    <source>
        <dbReference type="ARBA" id="ARBA00044340"/>
    </source>
</evidence>
<evidence type="ECO:0000256" key="12">
    <source>
        <dbReference type="ARBA" id="ARBA00048816"/>
    </source>
</evidence>
<evidence type="ECO:0000256" key="10">
    <source>
        <dbReference type="ARBA" id="ARBA00044168"/>
    </source>
</evidence>
<proteinExistence type="inferred from homology"/>
<dbReference type="PRINTS" id="PR00096">
    <property type="entry name" value="GATASE"/>
</dbReference>
<dbReference type="SUPFAM" id="SSF52317">
    <property type="entry name" value="Class I glutamine amidotransferase-like"/>
    <property type="match status" value="1"/>
</dbReference>
<dbReference type="InterPro" id="IPR029062">
    <property type="entry name" value="Class_I_gatase-like"/>
</dbReference>
<dbReference type="Pfam" id="PF00117">
    <property type="entry name" value="GATase"/>
    <property type="match status" value="1"/>
</dbReference>
<dbReference type="FunFam" id="3.50.30.20:FF:000003">
    <property type="entry name" value="Carbamoyl-phosphate synthase arginine-specific small chain"/>
    <property type="match status" value="1"/>
</dbReference>
<dbReference type="InterPro" id="IPR050472">
    <property type="entry name" value="Anth_synth/Amidotransfase"/>
</dbReference>
<keyword evidence="8" id="KW-0315">Glutamine amidotransferase</keyword>
<dbReference type="PANTHER" id="PTHR43418">
    <property type="entry name" value="MULTIFUNCTIONAL TRYPTOPHAN BIOSYNTHESIS PROTEIN-RELATED"/>
    <property type="match status" value="1"/>
</dbReference>
<gene>
    <name evidence="15" type="ORF">BZG36_03245</name>
</gene>
<evidence type="ECO:0000256" key="3">
    <source>
        <dbReference type="ARBA" id="ARBA00012738"/>
    </source>
</evidence>
<dbReference type="InterPro" id="IPR002474">
    <property type="entry name" value="CarbamoylP_synth_ssu_N"/>
</dbReference>
<keyword evidence="5" id="KW-0028">Amino-acid biosynthesis</keyword>
<evidence type="ECO:0000259" key="14">
    <source>
        <dbReference type="SMART" id="SM01097"/>
    </source>
</evidence>
<keyword evidence="16" id="KW-1185">Reference proteome</keyword>
<dbReference type="EC" id="6.3.5.5" evidence="3"/>
<organism evidence="15 16">
    <name type="scientific">Bifiguratus adelaidae</name>
    <dbReference type="NCBI Taxonomy" id="1938954"/>
    <lineage>
        <taxon>Eukaryota</taxon>
        <taxon>Fungi</taxon>
        <taxon>Fungi incertae sedis</taxon>
        <taxon>Mucoromycota</taxon>
        <taxon>Mucoromycotina</taxon>
        <taxon>Endogonomycetes</taxon>
        <taxon>Endogonales</taxon>
        <taxon>Endogonales incertae sedis</taxon>
        <taxon>Bifiguratus</taxon>
    </lineage>
</organism>
<dbReference type="GO" id="GO:0005737">
    <property type="term" value="C:cytoplasm"/>
    <property type="evidence" value="ECO:0007669"/>
    <property type="project" value="UniProtKB-ARBA"/>
</dbReference>
<protein>
    <recommendedName>
        <fullName evidence="10">Carbamoyl phosphate synthase arginine-specific small chain</fullName>
        <ecNumber evidence="3">6.3.5.5</ecNumber>
    </recommendedName>
    <alternativeName>
        <fullName evidence="11">Arginine-specific carbamoyl phosphate synthetase, glutamine chain</fullName>
    </alternativeName>
</protein>
<dbReference type="NCBIfam" id="NF009475">
    <property type="entry name" value="PRK12838.1"/>
    <property type="match status" value="1"/>
</dbReference>
<evidence type="ECO:0000256" key="6">
    <source>
        <dbReference type="ARBA" id="ARBA00022741"/>
    </source>
</evidence>
<evidence type="ECO:0000256" key="7">
    <source>
        <dbReference type="ARBA" id="ARBA00022840"/>
    </source>
</evidence>
<comment type="caution">
    <text evidence="15">The sequence shown here is derived from an EMBL/GenBank/DDBJ whole genome shotgun (WGS) entry which is preliminary data.</text>
</comment>
<evidence type="ECO:0000256" key="4">
    <source>
        <dbReference type="ARBA" id="ARBA00022598"/>
    </source>
</evidence>
<reference evidence="15 16" key="1">
    <citation type="journal article" date="2017" name="Mycologia">
        <title>Bifiguratus adelaidae, gen. et sp. nov., a new member of Mucoromycotina in endophytic and soil-dwelling habitats.</title>
        <authorList>
            <person name="Torres-Cruz T.J."/>
            <person name="Billingsley Tobias T.L."/>
            <person name="Almatruk M."/>
            <person name="Hesse C."/>
            <person name="Kuske C.R."/>
            <person name="Desiro A."/>
            <person name="Benucci G.M."/>
            <person name="Bonito G."/>
            <person name="Stajich J.E."/>
            <person name="Dunlap C."/>
            <person name="Arnold A.E."/>
            <person name="Porras-Alfaro A."/>
        </authorList>
    </citation>
    <scope>NUCLEOTIDE SEQUENCE [LARGE SCALE GENOMIC DNA]</scope>
    <source>
        <strain evidence="15 16">AZ0501</strain>
    </source>
</reference>
<comment type="pathway">
    <text evidence="1">Amino-acid biosynthesis; L-arginine biosynthesis; carbamoyl phosphate from bicarbonate: step 1/1.</text>
</comment>
<dbReference type="PROSITE" id="PS51273">
    <property type="entry name" value="GATASE_TYPE_1"/>
    <property type="match status" value="1"/>
</dbReference>
<comment type="subunit">
    <text evidence="9">Heterodimer composed of 2 chains; the small (or glutamine) chain promotes the hydrolysis of glutamine to ammonia, which is used by the large (or ammonia) chain to synthesize carbamoyl phosphate.</text>
</comment>
<evidence type="ECO:0000256" key="5">
    <source>
        <dbReference type="ARBA" id="ARBA00022605"/>
    </source>
</evidence>
<keyword evidence="7" id="KW-0067">ATP-binding</keyword>
<dbReference type="InterPro" id="IPR035686">
    <property type="entry name" value="CPSase_GATase1"/>
</dbReference>
<comment type="catalytic activity">
    <reaction evidence="12">
        <text>hydrogencarbonate + L-glutamine + 2 ATP + H2O = carbamoyl phosphate + L-glutamate + 2 ADP + phosphate + 2 H(+)</text>
        <dbReference type="Rhea" id="RHEA:18633"/>
        <dbReference type="ChEBI" id="CHEBI:15377"/>
        <dbReference type="ChEBI" id="CHEBI:15378"/>
        <dbReference type="ChEBI" id="CHEBI:17544"/>
        <dbReference type="ChEBI" id="CHEBI:29985"/>
        <dbReference type="ChEBI" id="CHEBI:30616"/>
        <dbReference type="ChEBI" id="CHEBI:43474"/>
        <dbReference type="ChEBI" id="CHEBI:58228"/>
        <dbReference type="ChEBI" id="CHEBI:58359"/>
        <dbReference type="ChEBI" id="CHEBI:456216"/>
        <dbReference type="EC" id="6.3.5.5"/>
    </reaction>
</comment>
<dbReference type="InterPro" id="IPR036480">
    <property type="entry name" value="CarbP_synth_ssu_N_sf"/>
</dbReference>
<dbReference type="Gene3D" id="3.50.30.20">
    <property type="entry name" value="Carbamoyl-phosphate synthase small subunit, N-terminal domain"/>
    <property type="match status" value="1"/>
</dbReference>
<dbReference type="GO" id="GO:0006207">
    <property type="term" value="P:'de novo' pyrimidine nucleobase biosynthetic process"/>
    <property type="evidence" value="ECO:0007669"/>
    <property type="project" value="InterPro"/>
</dbReference>
<dbReference type="Pfam" id="PF00988">
    <property type="entry name" value="CPSase_sm_chain"/>
    <property type="match status" value="1"/>
</dbReference>
<dbReference type="GO" id="GO:0005524">
    <property type="term" value="F:ATP binding"/>
    <property type="evidence" value="ECO:0007669"/>
    <property type="project" value="UniProtKB-KW"/>
</dbReference>
<dbReference type="InterPro" id="IPR006274">
    <property type="entry name" value="CarbamoylP_synth_ssu"/>
</dbReference>
<dbReference type="FunFam" id="3.40.50.880:FF:000016">
    <property type="entry name" value="Carbamoyl-phosphate synthase arginine-specific small chain"/>
    <property type="match status" value="1"/>
</dbReference>
<dbReference type="HAMAP" id="MF_01209">
    <property type="entry name" value="CPSase_S_chain"/>
    <property type="match status" value="1"/>
</dbReference>
<accession>A0A261Y045</accession>
<dbReference type="Gene3D" id="3.40.50.880">
    <property type="match status" value="1"/>
</dbReference>
<dbReference type="CDD" id="cd01744">
    <property type="entry name" value="GATase1_CPSase"/>
    <property type="match status" value="1"/>
</dbReference>
<dbReference type="SMART" id="SM01097">
    <property type="entry name" value="CPSase_sm_chain"/>
    <property type="match status" value="1"/>
</dbReference>
<dbReference type="PRINTS" id="PR00097">
    <property type="entry name" value="ANTSNTHASEII"/>
</dbReference>
<evidence type="ECO:0000256" key="1">
    <source>
        <dbReference type="ARBA" id="ARBA00005077"/>
    </source>
</evidence>
<dbReference type="AlphaFoldDB" id="A0A261Y045"/>
<dbReference type="PRINTS" id="PR00099">
    <property type="entry name" value="CPSGATASE"/>
</dbReference>
<comment type="catalytic activity">
    <reaction evidence="13">
        <text>L-glutamine + H2O = L-glutamate + NH4(+)</text>
        <dbReference type="Rhea" id="RHEA:15889"/>
        <dbReference type="ChEBI" id="CHEBI:15377"/>
        <dbReference type="ChEBI" id="CHEBI:28938"/>
        <dbReference type="ChEBI" id="CHEBI:29985"/>
        <dbReference type="ChEBI" id="CHEBI:58359"/>
    </reaction>
</comment>
<evidence type="ECO:0000256" key="8">
    <source>
        <dbReference type="ARBA" id="ARBA00022962"/>
    </source>
</evidence>